<dbReference type="SUPFAM" id="SSF55729">
    <property type="entry name" value="Acyl-CoA N-acyltransferases (Nat)"/>
    <property type="match status" value="1"/>
</dbReference>
<reference evidence="2 3" key="1">
    <citation type="submission" date="2015-04" db="EMBL/GenBank/DDBJ databases">
        <title>The draft genome sequence of Fusarium langsethiae, a T-2/HT-2 mycotoxin producer.</title>
        <authorList>
            <person name="Lysoe E."/>
            <person name="Divon H.H."/>
            <person name="Terzi V."/>
            <person name="Orru L."/>
            <person name="Lamontanara A."/>
            <person name="Kolseth A.-K."/>
            <person name="Frandsen R.J."/>
            <person name="Nielsen K."/>
            <person name="Thrane U."/>
        </authorList>
    </citation>
    <scope>NUCLEOTIDE SEQUENCE [LARGE SCALE GENOMIC DNA]</scope>
    <source>
        <strain evidence="2 3">Fl201059</strain>
    </source>
</reference>
<evidence type="ECO:0000259" key="1">
    <source>
        <dbReference type="Pfam" id="PF22998"/>
    </source>
</evidence>
<dbReference type="OrthoDB" id="2020070at2759"/>
<dbReference type="Gene3D" id="3.40.630.30">
    <property type="match status" value="1"/>
</dbReference>
<dbReference type="GO" id="GO:0016740">
    <property type="term" value="F:transferase activity"/>
    <property type="evidence" value="ECO:0007669"/>
    <property type="project" value="UniProtKB-KW"/>
</dbReference>
<protein>
    <submittedName>
        <fullName evidence="2">Lysine acetyltransferase</fullName>
    </submittedName>
</protein>
<dbReference type="EMBL" id="JXCE01000033">
    <property type="protein sequence ID" value="KPA44006.1"/>
    <property type="molecule type" value="Genomic_DNA"/>
</dbReference>
<gene>
    <name evidence="2" type="ORF">FLAG1_03132</name>
</gene>
<dbReference type="Pfam" id="PF22998">
    <property type="entry name" value="GNAT_LYC1-like"/>
    <property type="match status" value="1"/>
</dbReference>
<feature type="domain" description="LYC1 C-terminal" evidence="1">
    <location>
        <begin position="174"/>
        <end position="382"/>
    </location>
</feature>
<dbReference type="Proteomes" id="UP000037904">
    <property type="component" value="Unassembled WGS sequence"/>
</dbReference>
<organism evidence="2 3">
    <name type="scientific">Fusarium langsethiae</name>
    <dbReference type="NCBI Taxonomy" id="179993"/>
    <lineage>
        <taxon>Eukaryota</taxon>
        <taxon>Fungi</taxon>
        <taxon>Dikarya</taxon>
        <taxon>Ascomycota</taxon>
        <taxon>Pezizomycotina</taxon>
        <taxon>Sordariomycetes</taxon>
        <taxon>Hypocreomycetidae</taxon>
        <taxon>Hypocreales</taxon>
        <taxon>Nectriaceae</taxon>
        <taxon>Fusarium</taxon>
    </lineage>
</organism>
<keyword evidence="3" id="KW-1185">Reference proteome</keyword>
<accession>A0A0M9F1S2</accession>
<comment type="caution">
    <text evidence="2">The sequence shown here is derived from an EMBL/GenBank/DDBJ whole genome shotgun (WGS) entry which is preliminary data.</text>
</comment>
<evidence type="ECO:0000313" key="2">
    <source>
        <dbReference type="EMBL" id="KPA44006.1"/>
    </source>
</evidence>
<dbReference type="AlphaFoldDB" id="A0A0M9F1S2"/>
<dbReference type="CDD" id="cd04301">
    <property type="entry name" value="NAT_SF"/>
    <property type="match status" value="1"/>
</dbReference>
<dbReference type="InterPro" id="IPR016181">
    <property type="entry name" value="Acyl_CoA_acyltransferase"/>
</dbReference>
<dbReference type="InterPro" id="IPR055100">
    <property type="entry name" value="GNAT_LYC1-like"/>
</dbReference>
<proteinExistence type="predicted"/>
<name>A0A0M9F1S2_FUSLA</name>
<dbReference type="InterPro" id="IPR053013">
    <property type="entry name" value="LAT"/>
</dbReference>
<keyword evidence="2" id="KW-0808">Transferase</keyword>
<evidence type="ECO:0000313" key="3">
    <source>
        <dbReference type="Proteomes" id="UP000037904"/>
    </source>
</evidence>
<dbReference type="PANTHER" id="PTHR34815">
    <property type="entry name" value="LYSINE ACETYLTRANSFERASE"/>
    <property type="match status" value="1"/>
</dbReference>
<dbReference type="PANTHER" id="PTHR34815:SF4">
    <property type="entry name" value="N-ACETYLTRANSFERASE DOMAIN-CONTAINING PROTEIN"/>
    <property type="match status" value="1"/>
</dbReference>
<sequence length="382" mass="42942">MASQENLPSVTSPSLIITNPTTSERERVWKGTHPQWGAALKLDDYIAREYDNTKAPLARDGGLTSWILTDGNLKPDERPILSSCETYKKRALVSDTDDNGKVRDGTAHGVASVFTIPEYRKRGYGRKMISLLADELRSRQQKNEGDAVFSVLWSDVGPDFYGAIGWKAFRSTYLEFPVKDTLPPANPAVKPLTLDDVLELAARDEEIVRNKVASSTSAARAAVIPDKDTIGWHMNRANFMCNRIFSRTPTIRGALYTPPEAPNSRIWASWTCSFYGGLNQPAKNIVRILRLAIEDESISDEAFAKGIEAIAGFAQKEAKEWLCSKVELWNPEERISRVTENIQSLAVKFVVRENEHLSSMNWFGKDPNQEVEWIANERFAWC</sequence>